<reference evidence="3" key="1">
    <citation type="submission" date="2023-02" db="EMBL/GenBank/DDBJ databases">
        <title>Identification and recombinant expression of a fungal hydrolase from Papiliotrema laurentii that hydrolyzes apple cutin and clears colloidal polyester polyurethane.</title>
        <authorList>
            <consortium name="DOE Joint Genome Institute"/>
            <person name="Roman V.A."/>
            <person name="Bojanowski C."/>
            <person name="Crable B.R."/>
            <person name="Wagner D.N."/>
            <person name="Hung C.S."/>
            <person name="Nadeau L.J."/>
            <person name="Schratz L."/>
            <person name="Haridas S."/>
            <person name="Pangilinan J."/>
            <person name="Lipzen A."/>
            <person name="Na H."/>
            <person name="Yan M."/>
            <person name="Ng V."/>
            <person name="Grigoriev I.V."/>
            <person name="Spatafora J.W."/>
            <person name="Barlow D."/>
            <person name="Biffinger J."/>
            <person name="Kelley-Loughnane N."/>
            <person name="Varaljay V.A."/>
            <person name="Crookes-Goodson W.J."/>
        </authorList>
    </citation>
    <scope>NUCLEOTIDE SEQUENCE</scope>
    <source>
        <strain evidence="3">5307AH</strain>
    </source>
</reference>
<dbReference type="Pfam" id="PF00995">
    <property type="entry name" value="Sec1"/>
    <property type="match status" value="1"/>
</dbReference>
<evidence type="ECO:0000313" key="4">
    <source>
        <dbReference type="Proteomes" id="UP001182556"/>
    </source>
</evidence>
<dbReference type="InterPro" id="IPR027482">
    <property type="entry name" value="Sec1-like_dom2"/>
</dbReference>
<accession>A0AAD9FNS9</accession>
<keyword evidence="4" id="KW-1185">Reference proteome</keyword>
<evidence type="ECO:0000256" key="2">
    <source>
        <dbReference type="SAM" id="MobiDB-lite"/>
    </source>
</evidence>
<dbReference type="EMBL" id="JAODAN010000008">
    <property type="protein sequence ID" value="KAK1922646.1"/>
    <property type="molecule type" value="Genomic_DNA"/>
</dbReference>
<dbReference type="Gene3D" id="3.40.50.1910">
    <property type="match status" value="1"/>
</dbReference>
<feature type="compositionally biased region" description="Low complexity" evidence="2">
    <location>
        <begin position="20"/>
        <end position="32"/>
    </location>
</feature>
<dbReference type="InterPro" id="IPR043154">
    <property type="entry name" value="Sec-1-like_dom1"/>
</dbReference>
<comment type="similarity">
    <text evidence="1">Belongs to the STXBP/unc-18/SEC1 family.</text>
</comment>
<evidence type="ECO:0000256" key="1">
    <source>
        <dbReference type="ARBA" id="ARBA00009884"/>
    </source>
</evidence>
<evidence type="ECO:0000313" key="3">
    <source>
        <dbReference type="EMBL" id="KAK1922646.1"/>
    </source>
</evidence>
<protein>
    <submittedName>
        <fullName evidence="3">Sec1-like protein</fullName>
    </submittedName>
</protein>
<proteinExistence type="inferred from homology"/>
<dbReference type="InterPro" id="IPR036045">
    <property type="entry name" value="Sec1-like_sf"/>
</dbReference>
<dbReference type="PANTHER" id="PTHR11679">
    <property type="entry name" value="VESICLE PROTEIN SORTING-ASSOCIATED"/>
    <property type="match status" value="1"/>
</dbReference>
<dbReference type="Gene3D" id="3.90.830.10">
    <property type="entry name" value="Syntaxin Binding Protein 1, Chain A, domain 2"/>
    <property type="match status" value="1"/>
</dbReference>
<dbReference type="Gene3D" id="3.40.50.2060">
    <property type="match status" value="1"/>
</dbReference>
<dbReference type="PIRSF" id="PIRSF005715">
    <property type="entry name" value="VPS45_Sec1"/>
    <property type="match status" value="1"/>
</dbReference>
<dbReference type="InterPro" id="IPR001619">
    <property type="entry name" value="Sec1-like"/>
</dbReference>
<dbReference type="Gene3D" id="1.25.40.60">
    <property type="match status" value="1"/>
</dbReference>
<dbReference type="Proteomes" id="UP001182556">
    <property type="component" value="Unassembled WGS sequence"/>
</dbReference>
<dbReference type="SUPFAM" id="SSF56815">
    <property type="entry name" value="Sec1/munc18-like (SM) proteins"/>
    <property type="match status" value="1"/>
</dbReference>
<dbReference type="AlphaFoldDB" id="A0AAD9FNS9"/>
<organism evidence="3 4">
    <name type="scientific">Papiliotrema laurentii</name>
    <name type="common">Cryptococcus laurentii</name>
    <dbReference type="NCBI Taxonomy" id="5418"/>
    <lineage>
        <taxon>Eukaryota</taxon>
        <taxon>Fungi</taxon>
        <taxon>Dikarya</taxon>
        <taxon>Basidiomycota</taxon>
        <taxon>Agaricomycotina</taxon>
        <taxon>Tremellomycetes</taxon>
        <taxon>Tremellales</taxon>
        <taxon>Rhynchogastremaceae</taxon>
        <taxon>Papiliotrema</taxon>
    </lineage>
</organism>
<dbReference type="GO" id="GO:0016192">
    <property type="term" value="P:vesicle-mediated transport"/>
    <property type="evidence" value="ECO:0007669"/>
    <property type="project" value="InterPro"/>
</dbReference>
<comment type="caution">
    <text evidence="3">The sequence shown here is derived from an EMBL/GenBank/DDBJ whole genome shotgun (WGS) entry which is preliminary data.</text>
</comment>
<gene>
    <name evidence="3" type="ORF">DB88DRAFT_474157</name>
</gene>
<feature type="region of interest" description="Disordered" evidence="2">
    <location>
        <begin position="20"/>
        <end position="42"/>
    </location>
</feature>
<sequence length="700" mass="76266">MTRPTLLQAQTNALLTLLNLNQPPPSSSSTGPFPRPSSPSVGIDESVQGPLVWKVLVLDELSKDILATSLRVQDLREQGVTLHMQLHSPRPPLADVPAVYFVSPTLANIRRIAEDLNPPLYSSYHLSFTSTLPRALLEELASLMLANDPSGATGQLISSVHDQYLDFLVPSANLFSLLPRRETVPEANGTAKKGAQPKEKEIEGRPSYAVLNDPKAGELEIEAEVERVAKGLFSVIVTMGFIPIIRSPRGNAAEMVARQLDKKLRDHVASQQNQRGGRDAFGSDGLNSLQRPLLVILDRNVDLVPMLSHSWTYQALVHDVLDMKLNRVTVESPENGRLQKKSYDIDSKDFFWEKNAPNPFPQVAEDIDAELSRYKTDAAELTRSTGISDVNDVSQIDFSSNTANLKTAITALPELTARKHTLDTHMNIATALLQAIKERGLDNLFQVEETAARSTKAQVIATMKGQTDDPAQPAHPTPDDQLRLAIIYYLSTTDQTLSKDDLAELTTLLKEAGADVAALEYVKKVREVTRMTMMASQPAVAPPPQGGEWTKGFSVLGSRITDRLREGGITGAGFDNLISGVKNLLPARKELTVTRLVEALMEPSTAAAQALQDTDDYLYFDPKATRGRNPTQANRGRSQYTESVVFVVGGGGYVEYGNLLEWAGRSAREGGGGGKKVTYGSTEILNPTAFVKTLAELGAA</sequence>
<dbReference type="InterPro" id="IPR043127">
    <property type="entry name" value="Sec-1-like_dom3a"/>
</dbReference>
<name>A0AAD9FNS9_PAPLA</name>